<organism evidence="1 2">
    <name type="scientific">Nonomuraea recticatena</name>
    <dbReference type="NCBI Taxonomy" id="46178"/>
    <lineage>
        <taxon>Bacteria</taxon>
        <taxon>Bacillati</taxon>
        <taxon>Actinomycetota</taxon>
        <taxon>Actinomycetes</taxon>
        <taxon>Streptosporangiales</taxon>
        <taxon>Streptosporangiaceae</taxon>
        <taxon>Nonomuraea</taxon>
    </lineage>
</organism>
<dbReference type="Proteomes" id="UP001501666">
    <property type="component" value="Unassembled WGS sequence"/>
</dbReference>
<dbReference type="EMBL" id="BAAATE010000013">
    <property type="protein sequence ID" value="GAA2670139.1"/>
    <property type="molecule type" value="Genomic_DNA"/>
</dbReference>
<accession>A0ABP6EJN3</accession>
<reference evidence="2" key="1">
    <citation type="journal article" date="2019" name="Int. J. Syst. Evol. Microbiol.">
        <title>The Global Catalogue of Microorganisms (GCM) 10K type strain sequencing project: providing services to taxonomists for standard genome sequencing and annotation.</title>
        <authorList>
            <consortium name="The Broad Institute Genomics Platform"/>
            <consortium name="The Broad Institute Genome Sequencing Center for Infectious Disease"/>
            <person name="Wu L."/>
            <person name="Ma J."/>
        </authorList>
    </citation>
    <scope>NUCLEOTIDE SEQUENCE [LARGE SCALE GENOMIC DNA]</scope>
    <source>
        <strain evidence="2">JCM 6835</strain>
    </source>
</reference>
<keyword evidence="2" id="KW-1185">Reference proteome</keyword>
<sequence>MLIDATAGALNEPPVEAALSDPALADDAAGRVDALIQTLLKYSPQWLPLGSRMIRLTVDRP</sequence>
<proteinExistence type="predicted"/>
<comment type="caution">
    <text evidence="1">The sequence shown here is derived from an EMBL/GenBank/DDBJ whole genome shotgun (WGS) entry which is preliminary data.</text>
</comment>
<evidence type="ECO:0000313" key="1">
    <source>
        <dbReference type="EMBL" id="GAA2670139.1"/>
    </source>
</evidence>
<evidence type="ECO:0000313" key="2">
    <source>
        <dbReference type="Proteomes" id="UP001501666"/>
    </source>
</evidence>
<dbReference type="RefSeq" id="WP_346149664.1">
    <property type="nucleotide sequence ID" value="NZ_BAAATE010000013.1"/>
</dbReference>
<name>A0ABP6EJN3_9ACTN</name>
<gene>
    <name evidence="1" type="ORF">GCM10010412_048960</name>
</gene>
<protein>
    <submittedName>
        <fullName evidence="1">Uncharacterized protein</fullName>
    </submittedName>
</protein>